<protein>
    <recommendedName>
        <fullName evidence="4">Prolactin receptor</fullName>
    </recommendedName>
</protein>
<comment type="caution">
    <text evidence="2">The sequence shown here is derived from an EMBL/GenBank/DDBJ whole genome shotgun (WGS) entry which is preliminary data.</text>
</comment>
<gene>
    <name evidence="2" type="ORF">VKT23_016155</name>
</gene>
<dbReference type="Proteomes" id="UP001498398">
    <property type="component" value="Unassembled WGS sequence"/>
</dbReference>
<evidence type="ECO:0000313" key="3">
    <source>
        <dbReference type="Proteomes" id="UP001498398"/>
    </source>
</evidence>
<feature type="compositionally biased region" description="Polar residues" evidence="1">
    <location>
        <begin position="78"/>
        <end position="118"/>
    </location>
</feature>
<evidence type="ECO:0008006" key="4">
    <source>
        <dbReference type="Google" id="ProtNLM"/>
    </source>
</evidence>
<feature type="compositionally biased region" description="Pro residues" evidence="1">
    <location>
        <begin position="120"/>
        <end position="129"/>
    </location>
</feature>
<sequence length="173" mass="19609">MSPQTATLLTARHEANTDPRASFYQQSPFQTNSNLSSLTMMPYSQQQNNIEDILTKSLLTHLKLVDENVQPDNPDFRNISNKKQNNSASSPTTGQNSDMQTKTKWPSAIPNTITTASRPNPHPYPPHLFPQPSTLRPDCFAKDRLILWKPVTHRVFQDLQGQPIEVSKEDLTR</sequence>
<keyword evidence="3" id="KW-1185">Reference proteome</keyword>
<accession>A0ABR1IVX6</accession>
<feature type="region of interest" description="Disordered" evidence="1">
    <location>
        <begin position="69"/>
        <end position="130"/>
    </location>
</feature>
<proteinExistence type="predicted"/>
<feature type="region of interest" description="Disordered" evidence="1">
    <location>
        <begin position="1"/>
        <end position="28"/>
    </location>
</feature>
<reference evidence="2 3" key="1">
    <citation type="submission" date="2024-01" db="EMBL/GenBank/DDBJ databases">
        <title>A draft genome for the cacao thread blight pathogen Marasmiellus scandens.</title>
        <authorList>
            <person name="Baruah I.K."/>
            <person name="Leung J."/>
            <person name="Bukari Y."/>
            <person name="Amoako-Attah I."/>
            <person name="Meinhardt L.W."/>
            <person name="Bailey B.A."/>
            <person name="Cohen S.P."/>
        </authorList>
    </citation>
    <scope>NUCLEOTIDE SEQUENCE [LARGE SCALE GENOMIC DNA]</scope>
    <source>
        <strain evidence="2 3">GH-19</strain>
    </source>
</reference>
<evidence type="ECO:0000313" key="2">
    <source>
        <dbReference type="EMBL" id="KAK7442557.1"/>
    </source>
</evidence>
<name>A0ABR1IVX6_9AGAR</name>
<dbReference type="EMBL" id="JBANRG010000058">
    <property type="protein sequence ID" value="KAK7442557.1"/>
    <property type="molecule type" value="Genomic_DNA"/>
</dbReference>
<organism evidence="2 3">
    <name type="scientific">Marasmiellus scandens</name>
    <dbReference type="NCBI Taxonomy" id="2682957"/>
    <lineage>
        <taxon>Eukaryota</taxon>
        <taxon>Fungi</taxon>
        <taxon>Dikarya</taxon>
        <taxon>Basidiomycota</taxon>
        <taxon>Agaricomycotina</taxon>
        <taxon>Agaricomycetes</taxon>
        <taxon>Agaricomycetidae</taxon>
        <taxon>Agaricales</taxon>
        <taxon>Marasmiineae</taxon>
        <taxon>Omphalotaceae</taxon>
        <taxon>Marasmiellus</taxon>
    </lineage>
</organism>
<evidence type="ECO:0000256" key="1">
    <source>
        <dbReference type="SAM" id="MobiDB-lite"/>
    </source>
</evidence>